<evidence type="ECO:0000313" key="2">
    <source>
        <dbReference type="EMBL" id="MCV7069149.1"/>
    </source>
</evidence>
<evidence type="ECO:0000313" key="3">
    <source>
        <dbReference type="EMBL" id="ULP39972.1"/>
    </source>
</evidence>
<evidence type="ECO:0000256" key="1">
    <source>
        <dbReference type="SAM" id="Phobius"/>
    </source>
</evidence>
<dbReference type="RefSeq" id="WP_043416168.1">
    <property type="nucleotide sequence ID" value="NZ_CP092428.2"/>
</dbReference>
<accession>A0A9X2Y8E1</accession>
<evidence type="ECO:0000313" key="4">
    <source>
        <dbReference type="Proteomes" id="UP001055159"/>
    </source>
</evidence>
<keyword evidence="3" id="KW-0614">Plasmid</keyword>
<geneLocation type="plasmid" evidence="3 4">
    <name>unnamed</name>
</geneLocation>
<evidence type="ECO:0000313" key="5">
    <source>
        <dbReference type="Proteomes" id="UP001140272"/>
    </source>
</evidence>
<feature type="transmembrane region" description="Helical" evidence="1">
    <location>
        <begin position="7"/>
        <end position="31"/>
    </location>
</feature>
<reference evidence="2" key="2">
    <citation type="journal article" date="2022" name="BMC Genomics">
        <title>Comparative genome analysis of mycobacteria focusing on tRNA and non-coding RNA.</title>
        <authorList>
            <person name="Behra P.R.K."/>
            <person name="Pettersson B.M.F."/>
            <person name="Ramesh M."/>
            <person name="Das S."/>
            <person name="Dasgupta S."/>
            <person name="Kirsebom L.A."/>
        </authorList>
    </citation>
    <scope>NUCLEOTIDE SEQUENCE</scope>
    <source>
        <strain evidence="2">DSM 45406</strain>
    </source>
</reference>
<protein>
    <submittedName>
        <fullName evidence="2">Uncharacterized protein</fullName>
    </submittedName>
</protein>
<dbReference type="EMBL" id="JACKRN010000004">
    <property type="protein sequence ID" value="MCV7069149.1"/>
    <property type="molecule type" value="Genomic_DNA"/>
</dbReference>
<feature type="transmembrane region" description="Helical" evidence="1">
    <location>
        <begin position="37"/>
        <end position="59"/>
    </location>
</feature>
<reference evidence="2" key="1">
    <citation type="submission" date="2020-07" db="EMBL/GenBank/DDBJ databases">
        <authorList>
            <person name="Pettersson B.M.F."/>
            <person name="Behra P.R.K."/>
            <person name="Ramesh M."/>
            <person name="Das S."/>
            <person name="Dasgupta S."/>
            <person name="Kirsebom L.A."/>
        </authorList>
    </citation>
    <scope>NUCLEOTIDE SEQUENCE</scope>
    <source>
        <strain evidence="2">DSM 45406</strain>
    </source>
</reference>
<sequence length="97" mass="10368">MKRTLSMTGLIGLGILAAFGLYLVCVVATFLAGGWVYSIALGAQVAPLIAIAVIGYLWTRRRDTTSWPLIVAMAVTLFVLAALAFYDSPSLASVLFR</sequence>
<dbReference type="Proteomes" id="UP001140272">
    <property type="component" value="Unassembled WGS sequence"/>
</dbReference>
<organism evidence="2 5">
    <name type="scientific">Mycolicibacterium rufum</name>
    <dbReference type="NCBI Taxonomy" id="318424"/>
    <lineage>
        <taxon>Bacteria</taxon>
        <taxon>Bacillati</taxon>
        <taxon>Actinomycetota</taxon>
        <taxon>Actinomycetes</taxon>
        <taxon>Mycobacteriales</taxon>
        <taxon>Mycobacteriaceae</taxon>
        <taxon>Mycolicibacterium</taxon>
    </lineage>
</organism>
<name>A0A9X2Y8E1_9MYCO</name>
<keyword evidence="4" id="KW-1185">Reference proteome</keyword>
<keyword evidence="1" id="KW-1133">Transmembrane helix</keyword>
<proteinExistence type="predicted"/>
<dbReference type="AlphaFoldDB" id="A0A9X2Y8E1"/>
<gene>
    <name evidence="2" type="ORF">H7H73_00030</name>
    <name evidence="3" type="ORF">MJO55_27875</name>
</gene>
<dbReference type="Proteomes" id="UP001055159">
    <property type="component" value="Plasmid unnamed"/>
</dbReference>
<keyword evidence="1" id="KW-0472">Membrane</keyword>
<feature type="transmembrane region" description="Helical" evidence="1">
    <location>
        <begin position="66"/>
        <end position="86"/>
    </location>
</feature>
<reference evidence="3" key="3">
    <citation type="submission" date="2022-08" db="EMBL/GenBank/DDBJ databases">
        <title>Whole genome sequencing of non-tuberculosis mycobacteria type-strains.</title>
        <authorList>
            <person name="Igarashi Y."/>
            <person name="Osugi A."/>
            <person name="Mitarai S."/>
        </authorList>
    </citation>
    <scope>NUCLEOTIDE SEQUENCE</scope>
    <source>
        <strain evidence="3">JCM 16372</strain>
        <plasmid evidence="3">unnamed</plasmid>
    </source>
</reference>
<dbReference type="EMBL" id="CP092428">
    <property type="protein sequence ID" value="ULP39972.1"/>
    <property type="molecule type" value="Genomic_DNA"/>
</dbReference>
<keyword evidence="1" id="KW-0812">Transmembrane</keyword>